<dbReference type="GO" id="GO:0016151">
    <property type="term" value="F:nickel cation binding"/>
    <property type="evidence" value="ECO:0007669"/>
    <property type="project" value="UniProtKB-UniRule"/>
</dbReference>
<comment type="function">
    <text evidence="5">Involved in the maturation of [NiFe] hydrogenases. Required for nickel insertion into the metal center of the hydrogenase.</text>
</comment>
<dbReference type="Proteomes" id="UP000237632">
    <property type="component" value="Unassembled WGS sequence"/>
</dbReference>
<feature type="binding site" evidence="5">
    <location>
        <position position="73"/>
    </location>
    <ligand>
        <name>Zn(2+)</name>
        <dbReference type="ChEBI" id="CHEBI:29105"/>
    </ligand>
</feature>
<evidence type="ECO:0000313" key="8">
    <source>
        <dbReference type="Proteomes" id="UP000237632"/>
    </source>
</evidence>
<evidence type="ECO:0000256" key="5">
    <source>
        <dbReference type="HAMAP-Rule" id="MF_00213"/>
    </source>
</evidence>
<dbReference type="PANTHER" id="PTHR34535">
    <property type="entry name" value="HYDROGENASE MATURATION FACTOR HYPA"/>
    <property type="match status" value="1"/>
</dbReference>
<evidence type="ECO:0000256" key="2">
    <source>
        <dbReference type="ARBA" id="ARBA00022596"/>
    </source>
</evidence>
<dbReference type="OMA" id="IDEPPGT"/>
<evidence type="ECO:0000313" key="7">
    <source>
        <dbReference type="EMBL" id="PRH41897.1"/>
    </source>
</evidence>
<keyword evidence="3 5" id="KW-0479">Metal-binding</keyword>
<dbReference type="Proteomes" id="UP000808215">
    <property type="component" value="Unassembled WGS sequence"/>
</dbReference>
<dbReference type="HAMAP" id="MF_00213">
    <property type="entry name" value="HypA_HybF"/>
    <property type="match status" value="1"/>
</dbReference>
<dbReference type="PIRSF" id="PIRSF004761">
    <property type="entry name" value="Hydrgn_mat_HypA"/>
    <property type="match status" value="1"/>
</dbReference>
<feature type="binding site" evidence="5">
    <location>
        <position position="89"/>
    </location>
    <ligand>
        <name>Zn(2+)</name>
        <dbReference type="ChEBI" id="CHEBI:29105"/>
    </ligand>
</feature>
<dbReference type="PROSITE" id="PS01249">
    <property type="entry name" value="HYPA"/>
    <property type="match status" value="1"/>
</dbReference>
<dbReference type="InterPro" id="IPR000688">
    <property type="entry name" value="HypA/HybF"/>
</dbReference>
<dbReference type="PANTHER" id="PTHR34535:SF3">
    <property type="entry name" value="HYDROGENASE MATURATION FACTOR HYPA"/>
    <property type="match status" value="1"/>
</dbReference>
<feature type="binding site" evidence="5">
    <location>
        <position position="2"/>
    </location>
    <ligand>
        <name>Ni(2+)</name>
        <dbReference type="ChEBI" id="CHEBI:49786"/>
    </ligand>
</feature>
<comment type="caution">
    <text evidence="7">The sequence shown here is derived from an EMBL/GenBank/DDBJ whole genome shotgun (WGS) entry which is preliminary data.</text>
</comment>
<evidence type="ECO:0000256" key="1">
    <source>
        <dbReference type="ARBA" id="ARBA00010748"/>
    </source>
</evidence>
<evidence type="ECO:0000313" key="6">
    <source>
        <dbReference type="EMBL" id="MBJ9685833.1"/>
    </source>
</evidence>
<dbReference type="GO" id="GO:0008270">
    <property type="term" value="F:zinc ion binding"/>
    <property type="evidence" value="ECO:0007669"/>
    <property type="project" value="UniProtKB-UniRule"/>
</dbReference>
<dbReference type="Gene3D" id="3.30.2320.80">
    <property type="match status" value="1"/>
</dbReference>
<keyword evidence="4 5" id="KW-0862">Zinc</keyword>
<evidence type="ECO:0000313" key="9">
    <source>
        <dbReference type="Proteomes" id="UP000808215"/>
    </source>
</evidence>
<comment type="similarity">
    <text evidence="1 5">Belongs to the HypA/HybF family.</text>
</comment>
<evidence type="ECO:0000256" key="4">
    <source>
        <dbReference type="ARBA" id="ARBA00022833"/>
    </source>
</evidence>
<gene>
    <name evidence="5" type="primary">hypA</name>
    <name evidence="7" type="ORF">C6T65_13475</name>
    <name evidence="6" type="ORF">I5589_01945</name>
</gene>
<sequence length="115" mass="12112">MHEVSLAGGVLAAVEAAAARERFARVNVLRLEVGRLAGVEVDALRFALDAMAPGTCLAGARIEIAEPPGRAWCLNCHCDVPLAARGEPCGRCGGYWLQPNGGTELRIVDMLVDDA</sequence>
<feature type="binding site" evidence="5">
    <location>
        <position position="76"/>
    </location>
    <ligand>
        <name>Zn(2+)</name>
        <dbReference type="ChEBI" id="CHEBI:29105"/>
    </ligand>
</feature>
<name>A0A132D4V5_BURVI</name>
<dbReference type="EMBL" id="PVHK01000094">
    <property type="protein sequence ID" value="PRH41897.1"/>
    <property type="molecule type" value="Genomic_DNA"/>
</dbReference>
<dbReference type="EMBL" id="JADVKH010000002">
    <property type="protein sequence ID" value="MBJ9685833.1"/>
    <property type="molecule type" value="Genomic_DNA"/>
</dbReference>
<dbReference type="GeneID" id="45683343"/>
<organism evidence="7 8">
    <name type="scientific">Burkholderia vietnamiensis</name>
    <dbReference type="NCBI Taxonomy" id="60552"/>
    <lineage>
        <taxon>Bacteria</taxon>
        <taxon>Pseudomonadati</taxon>
        <taxon>Pseudomonadota</taxon>
        <taxon>Betaproteobacteria</taxon>
        <taxon>Burkholderiales</taxon>
        <taxon>Burkholderiaceae</taxon>
        <taxon>Burkholderia</taxon>
        <taxon>Burkholderia cepacia complex</taxon>
    </lineage>
</organism>
<dbReference type="InterPro" id="IPR020538">
    <property type="entry name" value="Hydgase_Ni_incorp_HypA/HybF_CS"/>
</dbReference>
<keyword evidence="2 5" id="KW-0533">Nickel</keyword>
<keyword evidence="9" id="KW-1185">Reference proteome</keyword>
<dbReference type="GO" id="GO:0051604">
    <property type="term" value="P:protein maturation"/>
    <property type="evidence" value="ECO:0007669"/>
    <property type="project" value="InterPro"/>
</dbReference>
<proteinExistence type="inferred from homology"/>
<dbReference type="AlphaFoldDB" id="A0A132D4V5"/>
<reference evidence="6 9" key="2">
    <citation type="submission" date="2020-11" db="EMBL/GenBank/DDBJ databases">
        <title>Enhanced detection system for hospital associated transmission using whole genome sequencing surveillance.</title>
        <authorList>
            <person name="Harrison L.H."/>
            <person name="Van Tyne D."/>
            <person name="Marsh J.W."/>
            <person name="Griffith M.P."/>
            <person name="Snyder D.J."/>
            <person name="Cooper V.S."/>
            <person name="Mustapha M."/>
        </authorList>
    </citation>
    <scope>NUCLEOTIDE SEQUENCE [LARGE SCALE GENOMIC DNA]</scope>
    <source>
        <strain evidence="6 9">BC00020</strain>
    </source>
</reference>
<evidence type="ECO:0000256" key="3">
    <source>
        <dbReference type="ARBA" id="ARBA00022723"/>
    </source>
</evidence>
<reference evidence="7 8" key="1">
    <citation type="submission" date="2018-03" db="EMBL/GenBank/DDBJ databases">
        <authorList>
            <person name="Nguyen K."/>
            <person name="Fouts D."/>
            <person name="Sutton G."/>
        </authorList>
    </citation>
    <scope>NUCLEOTIDE SEQUENCE [LARGE SCALE GENOMIC DNA]</scope>
    <source>
        <strain evidence="7 8">AU3578</strain>
    </source>
</reference>
<dbReference type="RefSeq" id="WP_011880072.1">
    <property type="nucleotide sequence ID" value="NZ_CAAAFK010000009.1"/>
</dbReference>
<feature type="binding site" evidence="5">
    <location>
        <position position="92"/>
    </location>
    <ligand>
        <name>Zn(2+)</name>
        <dbReference type="ChEBI" id="CHEBI:29105"/>
    </ligand>
</feature>
<dbReference type="Pfam" id="PF01155">
    <property type="entry name" value="HypA"/>
    <property type="match status" value="1"/>
</dbReference>
<accession>A0A132D4V5</accession>
<protein>
    <recommendedName>
        <fullName evidence="5">Hydrogenase maturation factor HypA</fullName>
    </recommendedName>
</protein>